<dbReference type="AlphaFoldDB" id="A0AAF0ZL42"/>
<gene>
    <name evidence="1" type="ORF">MTR67_036392</name>
</gene>
<organism evidence="1 2">
    <name type="scientific">Solanum verrucosum</name>
    <dbReference type="NCBI Taxonomy" id="315347"/>
    <lineage>
        <taxon>Eukaryota</taxon>
        <taxon>Viridiplantae</taxon>
        <taxon>Streptophyta</taxon>
        <taxon>Embryophyta</taxon>
        <taxon>Tracheophyta</taxon>
        <taxon>Spermatophyta</taxon>
        <taxon>Magnoliopsida</taxon>
        <taxon>eudicotyledons</taxon>
        <taxon>Gunneridae</taxon>
        <taxon>Pentapetalae</taxon>
        <taxon>asterids</taxon>
        <taxon>lamiids</taxon>
        <taxon>Solanales</taxon>
        <taxon>Solanaceae</taxon>
        <taxon>Solanoideae</taxon>
        <taxon>Solaneae</taxon>
        <taxon>Solanum</taxon>
    </lineage>
</organism>
<keyword evidence="2" id="KW-1185">Reference proteome</keyword>
<dbReference type="Proteomes" id="UP001234989">
    <property type="component" value="Chromosome 8"/>
</dbReference>
<accession>A0AAF0ZL42</accession>
<reference evidence="1" key="1">
    <citation type="submission" date="2023-08" db="EMBL/GenBank/DDBJ databases">
        <title>A de novo genome assembly of Solanum verrucosum Schlechtendal, a Mexican diploid species geographically isolated from the other diploid A-genome species in potato relatives.</title>
        <authorList>
            <person name="Hosaka K."/>
        </authorList>
    </citation>
    <scope>NUCLEOTIDE SEQUENCE</scope>
    <source>
        <tissue evidence="1">Young leaves</tissue>
    </source>
</reference>
<proteinExistence type="predicted"/>
<sequence>MFIHKRKIKLTKPGEL</sequence>
<evidence type="ECO:0000313" key="2">
    <source>
        <dbReference type="Proteomes" id="UP001234989"/>
    </source>
</evidence>
<evidence type="ECO:0000313" key="1">
    <source>
        <dbReference type="EMBL" id="WMV43007.1"/>
    </source>
</evidence>
<name>A0AAF0ZL42_SOLVR</name>
<protein>
    <submittedName>
        <fullName evidence="1">Uncharacterized protein</fullName>
    </submittedName>
</protein>
<dbReference type="EMBL" id="CP133619">
    <property type="protein sequence ID" value="WMV43007.1"/>
    <property type="molecule type" value="Genomic_DNA"/>
</dbReference>